<comment type="subcellular location">
    <subcellularLocation>
        <location evidence="1">Membrane</location>
        <topology evidence="1">Single-pass membrane protein</topology>
    </subcellularLocation>
</comment>
<keyword evidence="8" id="KW-1185">Reference proteome</keyword>
<dbReference type="EMBL" id="LN891095">
    <property type="protein sequence ID" value="CUS09189.1"/>
    <property type="molecule type" value="Genomic_DNA"/>
</dbReference>
<evidence type="ECO:0000313" key="7">
    <source>
        <dbReference type="EMBL" id="CUS09189.1"/>
    </source>
</evidence>
<keyword evidence="2 6" id="KW-0812">Transmembrane</keyword>
<evidence type="ECO:0000256" key="6">
    <source>
        <dbReference type="SAM" id="Phobius"/>
    </source>
</evidence>
<reference evidence="7" key="1">
    <citation type="submission" date="2015-10" db="EMBL/GenBank/DDBJ databases">
        <authorList>
            <person name="Regsiter A."/>
            <person name="william w."/>
        </authorList>
    </citation>
    <scope>NUCLEOTIDE SEQUENCE</scope>
    <source>
        <strain evidence="7">Montdore</strain>
    </source>
</reference>
<dbReference type="Proteomes" id="UP001412239">
    <property type="component" value="Unassembled WGS sequence"/>
</dbReference>
<feature type="transmembrane region" description="Helical" evidence="6">
    <location>
        <begin position="78"/>
        <end position="103"/>
    </location>
</feature>
<proteinExistence type="predicted"/>
<evidence type="ECO:0000256" key="2">
    <source>
        <dbReference type="ARBA" id="ARBA00022692"/>
    </source>
</evidence>
<dbReference type="InterPro" id="IPR029208">
    <property type="entry name" value="COX14"/>
</dbReference>
<dbReference type="Pfam" id="PF14880">
    <property type="entry name" value="COX14"/>
    <property type="match status" value="1"/>
</dbReference>
<accession>A0A292PNR2</accession>
<evidence type="ECO:0000256" key="5">
    <source>
        <dbReference type="SAM" id="MobiDB-lite"/>
    </source>
</evidence>
<dbReference type="AlphaFoldDB" id="A0A292PNR2"/>
<feature type="compositionally biased region" description="Basic and acidic residues" evidence="5">
    <location>
        <begin position="177"/>
        <end position="214"/>
    </location>
</feature>
<evidence type="ECO:0000256" key="1">
    <source>
        <dbReference type="ARBA" id="ARBA00004167"/>
    </source>
</evidence>
<feature type="region of interest" description="Disordered" evidence="5">
    <location>
        <begin position="177"/>
        <end position="231"/>
    </location>
</feature>
<evidence type="ECO:0000256" key="3">
    <source>
        <dbReference type="ARBA" id="ARBA00022989"/>
    </source>
</evidence>
<gene>
    <name evidence="7" type="ORF">GSTUAT00006751001</name>
</gene>
<dbReference type="GO" id="GO:0016020">
    <property type="term" value="C:membrane"/>
    <property type="evidence" value="ECO:0007669"/>
    <property type="project" value="UniProtKB-SubCell"/>
</dbReference>
<keyword evidence="3 6" id="KW-1133">Transmembrane helix</keyword>
<evidence type="ECO:0000256" key="4">
    <source>
        <dbReference type="ARBA" id="ARBA00023136"/>
    </source>
</evidence>
<evidence type="ECO:0000313" key="8">
    <source>
        <dbReference type="Proteomes" id="UP001412239"/>
    </source>
</evidence>
<sequence length="231" mass="24472">MAPPPRSVADATRFTPTGPHAFTRTPMSAAAAATTGETPQQRVARLREAARRAKLDQISAVDKIIDRGRVWADKAHRIVAISLIGATVLCGGFTIFASIDMVLYARRKKRAYLEEQRALKTTDSAAATDNESGALAATATPTTTTTIITTTPTSPSGEPNTITGKLKTWALSGLTPAEKEEELRRQGMESHVAAKDDTLSRTGPDDPAKDERGKAGGGGALSSITGWWSGR</sequence>
<feature type="region of interest" description="Disordered" evidence="5">
    <location>
        <begin position="1"/>
        <end position="23"/>
    </location>
</feature>
<organism evidence="7 8">
    <name type="scientific">Tuber aestivum</name>
    <name type="common">summer truffle</name>
    <dbReference type="NCBI Taxonomy" id="59557"/>
    <lineage>
        <taxon>Eukaryota</taxon>
        <taxon>Fungi</taxon>
        <taxon>Dikarya</taxon>
        <taxon>Ascomycota</taxon>
        <taxon>Pezizomycotina</taxon>
        <taxon>Pezizomycetes</taxon>
        <taxon>Pezizales</taxon>
        <taxon>Tuberaceae</taxon>
        <taxon>Tuber</taxon>
    </lineage>
</organism>
<protein>
    <submittedName>
        <fullName evidence="7">Uncharacterized protein</fullName>
    </submittedName>
</protein>
<name>A0A292PNR2_9PEZI</name>
<keyword evidence="4 6" id="KW-0472">Membrane</keyword>
<feature type="compositionally biased region" description="Polar residues" evidence="5">
    <location>
        <begin position="222"/>
        <end position="231"/>
    </location>
</feature>